<dbReference type="EMBL" id="CAJVQB010007503">
    <property type="protein sequence ID" value="CAG8704520.1"/>
    <property type="molecule type" value="Genomic_DNA"/>
</dbReference>
<feature type="non-terminal residue" evidence="1">
    <location>
        <position position="1"/>
    </location>
</feature>
<accession>A0ABN7UYW8</accession>
<organism evidence="1 2">
    <name type="scientific">Gigaspora margarita</name>
    <dbReference type="NCBI Taxonomy" id="4874"/>
    <lineage>
        <taxon>Eukaryota</taxon>
        <taxon>Fungi</taxon>
        <taxon>Fungi incertae sedis</taxon>
        <taxon>Mucoromycota</taxon>
        <taxon>Glomeromycotina</taxon>
        <taxon>Glomeromycetes</taxon>
        <taxon>Diversisporales</taxon>
        <taxon>Gigasporaceae</taxon>
        <taxon>Gigaspora</taxon>
    </lineage>
</organism>
<reference evidence="1 2" key="1">
    <citation type="submission" date="2021-06" db="EMBL/GenBank/DDBJ databases">
        <authorList>
            <person name="Kallberg Y."/>
            <person name="Tangrot J."/>
            <person name="Rosling A."/>
        </authorList>
    </citation>
    <scope>NUCLEOTIDE SEQUENCE [LARGE SCALE GENOMIC DNA]</scope>
    <source>
        <strain evidence="1 2">120-4 pot B 10/14</strain>
    </source>
</reference>
<dbReference type="Gene3D" id="2.60.120.10">
    <property type="entry name" value="Jelly Rolls"/>
    <property type="match status" value="1"/>
</dbReference>
<dbReference type="Proteomes" id="UP000789901">
    <property type="component" value="Unassembled WGS sequence"/>
</dbReference>
<comment type="caution">
    <text evidence="1">The sequence shown here is derived from an EMBL/GenBank/DDBJ whole genome shotgun (WGS) entry which is preliminary data.</text>
</comment>
<feature type="non-terminal residue" evidence="1">
    <location>
        <position position="74"/>
    </location>
</feature>
<gene>
    <name evidence="1" type="ORF">GMARGA_LOCUS12345</name>
</gene>
<protein>
    <submittedName>
        <fullName evidence="1">45896_t:CDS:1</fullName>
    </submittedName>
</protein>
<sequence>MSTMGINMDFYMYTSLLEPSYKVVHTVQGTKKPRKVYIHLMDIGKKLNINECVILQKGNGVFVTNVKGEDKIVF</sequence>
<dbReference type="InterPro" id="IPR014710">
    <property type="entry name" value="RmlC-like_jellyroll"/>
</dbReference>
<evidence type="ECO:0000313" key="1">
    <source>
        <dbReference type="EMBL" id="CAG8704520.1"/>
    </source>
</evidence>
<keyword evidence="2" id="KW-1185">Reference proteome</keyword>
<name>A0ABN7UYW8_GIGMA</name>
<evidence type="ECO:0000313" key="2">
    <source>
        <dbReference type="Proteomes" id="UP000789901"/>
    </source>
</evidence>
<proteinExistence type="predicted"/>